<keyword evidence="3" id="KW-1185">Reference proteome</keyword>
<feature type="transmembrane region" description="Helical" evidence="1">
    <location>
        <begin position="30"/>
        <end position="52"/>
    </location>
</feature>
<name>A0ABR1MF77_9PEZI</name>
<keyword evidence="1" id="KW-0472">Membrane</keyword>
<keyword evidence="1" id="KW-0812">Transmembrane</keyword>
<evidence type="ECO:0000313" key="3">
    <source>
        <dbReference type="Proteomes" id="UP001365128"/>
    </source>
</evidence>
<dbReference type="Proteomes" id="UP001365128">
    <property type="component" value="Unassembled WGS sequence"/>
</dbReference>
<protein>
    <submittedName>
        <fullName evidence="2">Uncharacterized protein</fullName>
    </submittedName>
</protein>
<keyword evidence="1" id="KW-1133">Transmembrane helix</keyword>
<proteinExistence type="predicted"/>
<comment type="caution">
    <text evidence="2">The sequence shown here is derived from an EMBL/GenBank/DDBJ whole genome shotgun (WGS) entry which is preliminary data.</text>
</comment>
<evidence type="ECO:0000313" key="2">
    <source>
        <dbReference type="EMBL" id="KAK7546604.1"/>
    </source>
</evidence>
<gene>
    <name evidence="2" type="ORF">IWX46DRAFT_74703</name>
</gene>
<evidence type="ECO:0000256" key="1">
    <source>
        <dbReference type="SAM" id="Phobius"/>
    </source>
</evidence>
<reference evidence="2 3" key="1">
    <citation type="submission" date="2024-04" db="EMBL/GenBank/DDBJ databases">
        <title>Phyllosticta paracitricarpa is synonymous to the EU quarantine fungus P. citricarpa based on phylogenomic analyses.</title>
        <authorList>
            <consortium name="Lawrence Berkeley National Laboratory"/>
            <person name="Van Ingen-Buijs V.A."/>
            <person name="Van Westerhoven A.C."/>
            <person name="Haridas S."/>
            <person name="Skiadas P."/>
            <person name="Martin F."/>
            <person name="Groenewald J.Z."/>
            <person name="Crous P.W."/>
            <person name="Seidl M.F."/>
        </authorList>
    </citation>
    <scope>NUCLEOTIDE SEQUENCE [LARGE SCALE GENOMIC DNA]</scope>
    <source>
        <strain evidence="2 3">CBS 122670</strain>
    </source>
</reference>
<organism evidence="2 3">
    <name type="scientific">Phyllosticta citricarpa</name>
    <dbReference type="NCBI Taxonomy" id="55181"/>
    <lineage>
        <taxon>Eukaryota</taxon>
        <taxon>Fungi</taxon>
        <taxon>Dikarya</taxon>
        <taxon>Ascomycota</taxon>
        <taxon>Pezizomycotina</taxon>
        <taxon>Dothideomycetes</taxon>
        <taxon>Dothideomycetes incertae sedis</taxon>
        <taxon>Botryosphaeriales</taxon>
        <taxon>Phyllostictaceae</taxon>
        <taxon>Phyllosticta</taxon>
    </lineage>
</organism>
<sequence>MAQSLARRDAAKGELGTVRVKAWENHPIPLATQTVCYTLLFLFIRLGLAFFFVEHIHADARTTTCLYPTRLLLLRVLYALLHGSSSIMLPFDVLPMPGPDPLAFAPAYPLRAFSQSDPPSTST</sequence>
<dbReference type="EMBL" id="JBBPDW010000014">
    <property type="protein sequence ID" value="KAK7546604.1"/>
    <property type="molecule type" value="Genomic_DNA"/>
</dbReference>
<accession>A0ABR1MF77</accession>
<feature type="transmembrane region" description="Helical" evidence="1">
    <location>
        <begin position="72"/>
        <end position="91"/>
    </location>
</feature>